<gene>
    <name evidence="2" type="ORF">H6P81_007399</name>
</gene>
<dbReference type="EMBL" id="JAINDJ010000003">
    <property type="protein sequence ID" value="KAG9454495.1"/>
    <property type="molecule type" value="Genomic_DNA"/>
</dbReference>
<evidence type="ECO:0000313" key="3">
    <source>
        <dbReference type="Proteomes" id="UP000825729"/>
    </source>
</evidence>
<feature type="region of interest" description="Disordered" evidence="1">
    <location>
        <begin position="1"/>
        <end position="20"/>
    </location>
</feature>
<organism evidence="2 3">
    <name type="scientific">Aristolochia fimbriata</name>
    <name type="common">White veined hardy Dutchman's pipe vine</name>
    <dbReference type="NCBI Taxonomy" id="158543"/>
    <lineage>
        <taxon>Eukaryota</taxon>
        <taxon>Viridiplantae</taxon>
        <taxon>Streptophyta</taxon>
        <taxon>Embryophyta</taxon>
        <taxon>Tracheophyta</taxon>
        <taxon>Spermatophyta</taxon>
        <taxon>Magnoliopsida</taxon>
        <taxon>Magnoliidae</taxon>
        <taxon>Piperales</taxon>
        <taxon>Aristolochiaceae</taxon>
        <taxon>Aristolochia</taxon>
    </lineage>
</organism>
<feature type="compositionally biased region" description="Basic residues" evidence="1">
    <location>
        <begin position="8"/>
        <end position="20"/>
    </location>
</feature>
<dbReference type="AlphaFoldDB" id="A0AAV7F2B5"/>
<feature type="region of interest" description="Disordered" evidence="1">
    <location>
        <begin position="245"/>
        <end position="302"/>
    </location>
</feature>
<proteinExistence type="predicted"/>
<feature type="compositionally biased region" description="Basic and acidic residues" evidence="1">
    <location>
        <begin position="290"/>
        <end position="302"/>
    </location>
</feature>
<evidence type="ECO:0000256" key="1">
    <source>
        <dbReference type="SAM" id="MobiDB-lite"/>
    </source>
</evidence>
<evidence type="ECO:0008006" key="4">
    <source>
        <dbReference type="Google" id="ProtNLM"/>
    </source>
</evidence>
<name>A0AAV7F2B5_ARIFI</name>
<reference evidence="2 3" key="1">
    <citation type="submission" date="2021-07" db="EMBL/GenBank/DDBJ databases">
        <title>The Aristolochia fimbriata genome: insights into angiosperm evolution, floral development and chemical biosynthesis.</title>
        <authorList>
            <person name="Jiao Y."/>
        </authorList>
    </citation>
    <scope>NUCLEOTIDE SEQUENCE [LARGE SCALE GENOMIC DNA]</scope>
    <source>
        <strain evidence="2">IBCAS-2021</strain>
        <tissue evidence="2">Leaf</tissue>
    </source>
</reference>
<accession>A0AAV7F2B5</accession>
<sequence length="302" mass="33826">MDIETRRLKNRVRQQRYRARKREEKAKRYAYVSESGIEAGPEGKSLPMGIPGFGTSDVASLHPIARHEMVASDAAVNRNHVQEGNQCSRAQLVQVDGGNGATTQLFYPAILGTHMKQFVYPDIGPNTSMESFQARSLDGTMETSATTHAHMLAAQAMQQHLPEAGVGCRPNTSLEEESASRSHLELMARRQKNRERQRRYRARKRLEADMKNAFLGSHQICGQPMVEVSAPRVYCSRDWKKDARTAHQSCELPRPSDEHEDEGEAPSTSEVHFAPADGSCIETNEAIGPTRRDWKAEARNKD</sequence>
<evidence type="ECO:0000313" key="2">
    <source>
        <dbReference type="EMBL" id="KAG9454495.1"/>
    </source>
</evidence>
<comment type="caution">
    <text evidence="2">The sequence shown here is derived from an EMBL/GenBank/DDBJ whole genome shotgun (WGS) entry which is preliminary data.</text>
</comment>
<protein>
    <recommendedName>
        <fullName evidence="4">BZIP domain-containing protein</fullName>
    </recommendedName>
</protein>
<keyword evidence="3" id="KW-1185">Reference proteome</keyword>
<dbReference type="Proteomes" id="UP000825729">
    <property type="component" value="Unassembled WGS sequence"/>
</dbReference>